<feature type="region of interest" description="Disordered" evidence="1">
    <location>
        <begin position="86"/>
        <end position="120"/>
    </location>
</feature>
<dbReference type="AlphaFoldDB" id="A0A3A4K856"/>
<feature type="compositionally biased region" description="Basic and acidic residues" evidence="1">
    <location>
        <begin position="230"/>
        <end position="241"/>
    </location>
</feature>
<dbReference type="Proteomes" id="UP000266677">
    <property type="component" value="Unassembled WGS sequence"/>
</dbReference>
<dbReference type="EMBL" id="QZFU01000036">
    <property type="protein sequence ID" value="RJO70867.1"/>
    <property type="molecule type" value="Genomic_DNA"/>
</dbReference>
<keyword evidence="3" id="KW-1185">Reference proteome</keyword>
<organism evidence="2 3">
    <name type="scientific">Nocardia panacis</name>
    <dbReference type="NCBI Taxonomy" id="2340916"/>
    <lineage>
        <taxon>Bacteria</taxon>
        <taxon>Bacillati</taxon>
        <taxon>Actinomycetota</taxon>
        <taxon>Actinomycetes</taxon>
        <taxon>Mycobacteriales</taxon>
        <taxon>Nocardiaceae</taxon>
        <taxon>Nocardia</taxon>
    </lineage>
</organism>
<evidence type="ECO:0000256" key="1">
    <source>
        <dbReference type="SAM" id="MobiDB-lite"/>
    </source>
</evidence>
<comment type="caution">
    <text evidence="2">The sequence shown here is derived from an EMBL/GenBank/DDBJ whole genome shotgun (WGS) entry which is preliminary data.</text>
</comment>
<dbReference type="RefSeq" id="WP_120043924.1">
    <property type="nucleotide sequence ID" value="NZ_QZFU01000036.1"/>
</dbReference>
<protein>
    <submittedName>
        <fullName evidence="2">Uncharacterized protein</fullName>
    </submittedName>
</protein>
<gene>
    <name evidence="2" type="ORF">D5S18_27170</name>
</gene>
<accession>A0A3A4K856</accession>
<name>A0A3A4K856_9NOCA</name>
<dbReference type="OrthoDB" id="3638821at2"/>
<evidence type="ECO:0000313" key="2">
    <source>
        <dbReference type="EMBL" id="RJO70867.1"/>
    </source>
</evidence>
<feature type="compositionally biased region" description="Low complexity" evidence="1">
    <location>
        <begin position="108"/>
        <end position="120"/>
    </location>
</feature>
<reference evidence="2 3" key="1">
    <citation type="submission" date="2018-09" db="EMBL/GenBank/DDBJ databases">
        <title>YIM PH21274 draft genome.</title>
        <authorList>
            <person name="Miao C."/>
        </authorList>
    </citation>
    <scope>NUCLEOTIDE SEQUENCE [LARGE SCALE GENOMIC DNA]</scope>
    <source>
        <strain evidence="2 3">YIM PH 21724</strain>
    </source>
</reference>
<proteinExistence type="predicted"/>
<evidence type="ECO:0000313" key="3">
    <source>
        <dbReference type="Proteomes" id="UP000266677"/>
    </source>
</evidence>
<feature type="region of interest" description="Disordered" evidence="1">
    <location>
        <begin position="160"/>
        <end position="241"/>
    </location>
</feature>
<sequence>MTDFVDRLLGRGRIAGIRPLIPTLFEPLSARGGDMELPMGQFTDTGHDSAEVGVDPARPDQRAESLRVQSGSPVSQAVHLAVSGLPGLSAPGRPRPARSGLPGSASAVSVPTTTNSSESNTIEVSSAMYTVESVVEAVEFARTLVERTSSAQTIVEHAPVLDSARTTAPRSADPTPPGPISRRARAARGAGVEPEVRISIGRVEIRSAASGSEPTRRAEAPKRPQVSLEDYLRERDARGRG</sequence>